<protein>
    <submittedName>
        <fullName evidence="1">Uncharacterized protein</fullName>
    </submittedName>
</protein>
<dbReference type="Proteomes" id="UP000598996">
    <property type="component" value="Unassembled WGS sequence"/>
</dbReference>
<organism evidence="1 2">
    <name type="scientific">Paractinoplanes lichenicola</name>
    <dbReference type="NCBI Taxonomy" id="2802976"/>
    <lineage>
        <taxon>Bacteria</taxon>
        <taxon>Bacillati</taxon>
        <taxon>Actinomycetota</taxon>
        <taxon>Actinomycetes</taxon>
        <taxon>Micromonosporales</taxon>
        <taxon>Micromonosporaceae</taxon>
        <taxon>Paractinoplanes</taxon>
    </lineage>
</organism>
<keyword evidence="2" id="KW-1185">Reference proteome</keyword>
<evidence type="ECO:0000313" key="1">
    <source>
        <dbReference type="EMBL" id="MBL7254006.1"/>
    </source>
</evidence>
<evidence type="ECO:0000313" key="2">
    <source>
        <dbReference type="Proteomes" id="UP000598996"/>
    </source>
</evidence>
<accession>A0ABS1VH20</accession>
<dbReference type="RefSeq" id="WP_202990354.1">
    <property type="nucleotide sequence ID" value="NZ_JAENHO010000002.1"/>
</dbReference>
<sequence>MDEPYRPLALRVMAEHDGDGLWDTDREHRGPADLDDLGLSAELAVRLRSWNGQYQRTALTDFEFPSPEAERRWVADGLRLAYELQNELPDIDVSYAHDDDHRPMRERRGP</sequence>
<dbReference type="EMBL" id="JAENHO010000002">
    <property type="protein sequence ID" value="MBL7254006.1"/>
    <property type="molecule type" value="Genomic_DNA"/>
</dbReference>
<comment type="caution">
    <text evidence="1">The sequence shown here is derived from an EMBL/GenBank/DDBJ whole genome shotgun (WGS) entry which is preliminary data.</text>
</comment>
<proteinExistence type="predicted"/>
<gene>
    <name evidence="1" type="ORF">JKJ07_06750</name>
</gene>
<name>A0ABS1VH20_9ACTN</name>
<reference evidence="1 2" key="1">
    <citation type="submission" date="2021-01" db="EMBL/GenBank/DDBJ databases">
        <title>Actinoplanes sp. nov. LDG1-01 isolated from lichen.</title>
        <authorList>
            <person name="Saeng-In P."/>
            <person name="Phongsopitanun W."/>
            <person name="Kanchanasin P."/>
            <person name="Yuki M."/>
            <person name="Kudo T."/>
            <person name="Ohkuma M."/>
            <person name="Tanasupawat S."/>
        </authorList>
    </citation>
    <scope>NUCLEOTIDE SEQUENCE [LARGE SCALE GENOMIC DNA]</scope>
    <source>
        <strain evidence="1 2">LDG1-01</strain>
    </source>
</reference>